<evidence type="ECO:0000256" key="1">
    <source>
        <dbReference type="ARBA" id="ARBA00004123"/>
    </source>
</evidence>
<evidence type="ECO:0000256" key="3">
    <source>
        <dbReference type="ARBA" id="ARBA00006793"/>
    </source>
</evidence>
<dbReference type="GO" id="GO:0000724">
    <property type="term" value="P:double-strand break repair via homologous recombination"/>
    <property type="evidence" value="ECO:0007669"/>
    <property type="project" value="TreeGrafter"/>
</dbReference>
<dbReference type="SUPFAM" id="SSF52540">
    <property type="entry name" value="P-loop containing nucleoside triphosphate hydrolases"/>
    <property type="match status" value="1"/>
</dbReference>
<keyword evidence="15" id="KW-1185">Reference proteome</keyword>
<proteinExistence type="inferred from homology"/>
<evidence type="ECO:0000256" key="9">
    <source>
        <dbReference type="ARBA" id="ARBA00023172"/>
    </source>
</evidence>
<evidence type="ECO:0000256" key="10">
    <source>
        <dbReference type="ARBA" id="ARBA00023204"/>
    </source>
</evidence>
<name>A0A445E1V6_ARAHY</name>
<keyword evidence="4" id="KW-0158">Chromosome</keyword>
<evidence type="ECO:0000259" key="13">
    <source>
        <dbReference type="Pfam" id="PF02463"/>
    </source>
</evidence>
<dbReference type="GO" id="GO:0051276">
    <property type="term" value="P:chromosome organization"/>
    <property type="evidence" value="ECO:0007669"/>
    <property type="project" value="UniProtKB-ARBA"/>
</dbReference>
<comment type="similarity">
    <text evidence="3">Belongs to the SMC family. SMC6 subfamily.</text>
</comment>
<dbReference type="Gene3D" id="1.10.287.1490">
    <property type="match status" value="1"/>
</dbReference>
<dbReference type="GO" id="GO:0030915">
    <property type="term" value="C:Smc5-Smc6 complex"/>
    <property type="evidence" value="ECO:0007669"/>
    <property type="project" value="TreeGrafter"/>
</dbReference>
<keyword evidence="5" id="KW-0547">Nucleotide-binding</keyword>
<dbReference type="GO" id="GO:0005634">
    <property type="term" value="C:nucleus"/>
    <property type="evidence" value="ECO:0007669"/>
    <property type="project" value="UniProtKB-SubCell"/>
</dbReference>
<dbReference type="GO" id="GO:0005524">
    <property type="term" value="F:ATP binding"/>
    <property type="evidence" value="ECO:0007669"/>
    <property type="project" value="UniProtKB-KW"/>
</dbReference>
<dbReference type="Proteomes" id="UP000289738">
    <property type="component" value="Chromosome A03"/>
</dbReference>
<evidence type="ECO:0000313" key="15">
    <source>
        <dbReference type="Proteomes" id="UP000289738"/>
    </source>
</evidence>
<keyword evidence="11" id="KW-0539">Nucleus</keyword>
<sequence>MEEGMGESMTRVCPPNLRYEQQPQHTAGTIKKIRLENFMCHENFEMEFGNAVNFVLGQNGSGKSAILTALCVAFGSRAKKTDRANHLKDLIKKGCSNAVIHVEIQNEGEDAFKPEIYGDVIIVERRISVSANSIILKDHQGKRVGYRIADLREMVEHFNIDVDNPCVIMSQDKSREFLHSGNDKDKFKFFYKATLLQQVNDLLENISKEIGVAHGIVKDLEGSIKPVEKELKELQDKIKAMEHIEQMSVDIQKLKKKLAWSWVYDVDKNLQAQSAKIDKLKSRIPACQAKIDQQLNDIVRLKEGISEKKDAIAIMMEEYTQLNQIITDQNQPLSLARKEALELEHDCNSKTSKVQKMLQRLKKLEQEVQDLHEQHVKNTQAEKSDLEEKLKGLQHEVHTAELDWGRLKEEETKLMNNINLQNEEIKTIVYKIRGHENNCNEISKQIREYEQKQGNKIRVFGGERVMHLIYLVEKYHQRFKMPPIGPIGVHLNLLDAKKWAATVEHAIGGLLNSFIVTDHKDFLLLKQLAKEANYRNLQIIIYDFSIPRLKIPQHMLPETNHPSTLSLLQSENHTVINVLVDLGNVERQVLVKDYDTGKVVAFNQRPRNLKEIYTADGKKMFYRGGVETTLPLKGKGPGRLCSSFEDYIKDLRSKASDEQNAANEGKSRKRQAEIKLRELESNLTSVKARHCIYCTIVRHCENVGRSLSSKKLALEEAMHQHAAENSSIPSSSVEELDVEITEFKKKLEEEQILLEALRQRKDEASGKAKDLKVKFDKLRGSAEDKFTVIEKAGNQCRKIESELELAEQGKAHYENLMENKVLPAIKKAEEEYQELTKMREEYAKKASIICPENEINDCDSLEGCDMKTPDQISAELKELSQKVEHECRRHVVIILPHVIILQPSRSFWQDLFIFSFLIFSCSLCRHSEPIADLRMLYEKKQRKIMKRQKVYKALRQKLDACQRALEIRGKKFKSNATRLKQQLSWKFNDHLRKKGISGLIKVNYEENTLSIEVQMPQDASNRAVRDTRGLSGGERSFSTLCFALALHEMSESPFRAMDEFDVFMDAVSRKISLETLVDFCVAQGSQWLFITPHDTSTVKPGPKVKKMQMLAPRS</sequence>
<dbReference type="Gene3D" id="3.40.50.300">
    <property type="entry name" value="P-loop containing nucleotide triphosphate hydrolases"/>
    <property type="match status" value="2"/>
</dbReference>
<dbReference type="STRING" id="3818.A0A445E1V6"/>
<dbReference type="AlphaFoldDB" id="A0A445E1V6"/>
<keyword evidence="6" id="KW-0227">DNA damage</keyword>
<keyword evidence="10" id="KW-0234">DNA repair</keyword>
<keyword evidence="8 12" id="KW-0175">Coiled coil</keyword>
<dbReference type="Pfam" id="PF02463">
    <property type="entry name" value="SMC_N"/>
    <property type="match status" value="1"/>
</dbReference>
<dbReference type="GO" id="GO:0035861">
    <property type="term" value="C:site of double-strand break"/>
    <property type="evidence" value="ECO:0007669"/>
    <property type="project" value="TreeGrafter"/>
</dbReference>
<feature type="domain" description="RecF/RecN/SMC N-terminal" evidence="13">
    <location>
        <begin position="30"/>
        <end position="1101"/>
    </location>
</feature>
<evidence type="ECO:0000256" key="11">
    <source>
        <dbReference type="ARBA" id="ARBA00023242"/>
    </source>
</evidence>
<evidence type="ECO:0000256" key="6">
    <source>
        <dbReference type="ARBA" id="ARBA00022763"/>
    </source>
</evidence>
<organism evidence="14 15">
    <name type="scientific">Arachis hypogaea</name>
    <name type="common">Peanut</name>
    <dbReference type="NCBI Taxonomy" id="3818"/>
    <lineage>
        <taxon>Eukaryota</taxon>
        <taxon>Viridiplantae</taxon>
        <taxon>Streptophyta</taxon>
        <taxon>Embryophyta</taxon>
        <taxon>Tracheophyta</taxon>
        <taxon>Spermatophyta</taxon>
        <taxon>Magnoliopsida</taxon>
        <taxon>eudicotyledons</taxon>
        <taxon>Gunneridae</taxon>
        <taxon>Pentapetalae</taxon>
        <taxon>rosids</taxon>
        <taxon>fabids</taxon>
        <taxon>Fabales</taxon>
        <taxon>Fabaceae</taxon>
        <taxon>Papilionoideae</taxon>
        <taxon>50 kb inversion clade</taxon>
        <taxon>dalbergioids sensu lato</taxon>
        <taxon>Dalbergieae</taxon>
        <taxon>Pterocarpus clade</taxon>
        <taxon>Arachis</taxon>
    </lineage>
</organism>
<protein>
    <recommendedName>
        <fullName evidence="13">RecF/RecN/SMC N-terminal domain-containing protein</fullName>
    </recommendedName>
</protein>
<dbReference type="InterPro" id="IPR027417">
    <property type="entry name" value="P-loop_NTPase"/>
</dbReference>
<evidence type="ECO:0000256" key="12">
    <source>
        <dbReference type="SAM" id="Coils"/>
    </source>
</evidence>
<evidence type="ECO:0000256" key="2">
    <source>
        <dbReference type="ARBA" id="ARBA00004286"/>
    </source>
</evidence>
<evidence type="ECO:0000256" key="5">
    <source>
        <dbReference type="ARBA" id="ARBA00022741"/>
    </source>
</evidence>
<dbReference type="InterPro" id="IPR003395">
    <property type="entry name" value="RecF/RecN/SMC_N"/>
</dbReference>
<dbReference type="EMBL" id="SDMP01000003">
    <property type="protein sequence ID" value="RYR69379.1"/>
    <property type="molecule type" value="Genomic_DNA"/>
</dbReference>
<accession>A0A445E1V6</accession>
<dbReference type="GO" id="GO:0003684">
    <property type="term" value="F:damaged DNA binding"/>
    <property type="evidence" value="ECO:0007669"/>
    <property type="project" value="TreeGrafter"/>
</dbReference>
<dbReference type="SUPFAM" id="SSF57997">
    <property type="entry name" value="Tropomyosin"/>
    <property type="match status" value="1"/>
</dbReference>
<comment type="subcellular location">
    <subcellularLocation>
        <location evidence="2">Chromosome</location>
    </subcellularLocation>
    <subcellularLocation>
        <location evidence="1">Nucleus</location>
    </subcellularLocation>
</comment>
<evidence type="ECO:0000256" key="4">
    <source>
        <dbReference type="ARBA" id="ARBA00022454"/>
    </source>
</evidence>
<feature type="coiled-coil region" evidence="12">
    <location>
        <begin position="733"/>
        <end position="845"/>
    </location>
</feature>
<dbReference type="GO" id="GO:0003697">
    <property type="term" value="F:single-stranded DNA binding"/>
    <property type="evidence" value="ECO:0007669"/>
    <property type="project" value="TreeGrafter"/>
</dbReference>
<evidence type="ECO:0000256" key="8">
    <source>
        <dbReference type="ARBA" id="ARBA00023054"/>
    </source>
</evidence>
<feature type="coiled-coil region" evidence="12">
    <location>
        <begin position="217"/>
        <end position="244"/>
    </location>
</feature>
<comment type="caution">
    <text evidence="14">The sequence shown here is derived from an EMBL/GenBank/DDBJ whole genome shotgun (WGS) entry which is preliminary data.</text>
</comment>
<gene>
    <name evidence="14" type="ORF">Ahy_A03g015935</name>
</gene>
<keyword evidence="9" id="KW-0233">DNA recombination</keyword>
<keyword evidence="7" id="KW-0067">ATP-binding</keyword>
<evidence type="ECO:0000256" key="7">
    <source>
        <dbReference type="ARBA" id="ARBA00022840"/>
    </source>
</evidence>
<feature type="coiled-coil region" evidence="12">
    <location>
        <begin position="662"/>
        <end position="689"/>
    </location>
</feature>
<feature type="coiled-coil region" evidence="12">
    <location>
        <begin position="347"/>
        <end position="403"/>
    </location>
</feature>
<dbReference type="PANTHER" id="PTHR19306">
    <property type="entry name" value="STRUCTURAL MAINTENANCE OF CHROMOSOMES 5,6 SMC5, SMC6"/>
    <property type="match status" value="1"/>
</dbReference>
<evidence type="ECO:0000313" key="14">
    <source>
        <dbReference type="EMBL" id="RYR69379.1"/>
    </source>
</evidence>
<dbReference type="PANTHER" id="PTHR19306:SF6">
    <property type="entry name" value="STRUCTURAL MAINTENANCE OF CHROMOSOMES PROTEIN 6"/>
    <property type="match status" value="1"/>
</dbReference>
<reference evidence="14 15" key="1">
    <citation type="submission" date="2019-01" db="EMBL/GenBank/DDBJ databases">
        <title>Sequencing of cultivated peanut Arachis hypogaea provides insights into genome evolution and oil improvement.</title>
        <authorList>
            <person name="Chen X."/>
        </authorList>
    </citation>
    <scope>NUCLEOTIDE SEQUENCE [LARGE SCALE GENOMIC DNA]</scope>
    <source>
        <strain evidence="15">cv. Fuhuasheng</strain>
        <tissue evidence="14">Leaves</tissue>
    </source>
</reference>